<keyword evidence="3" id="KW-0150">Chloroplast</keyword>
<dbReference type="GO" id="GO:0051537">
    <property type="term" value="F:2 iron, 2 sulfur cluster binding"/>
    <property type="evidence" value="ECO:0007669"/>
    <property type="project" value="UniProtKB-KW"/>
</dbReference>
<dbReference type="InterPro" id="IPR050584">
    <property type="entry name" value="Cholesterol_7-desaturase"/>
</dbReference>
<name>D8LG99_ECTSI</name>
<dbReference type="Pfam" id="PF00355">
    <property type="entry name" value="Rieske"/>
    <property type="match status" value="1"/>
</dbReference>
<dbReference type="Proteomes" id="UP000002630">
    <property type="component" value="Linkage Group LG16"/>
</dbReference>
<dbReference type="OrthoDB" id="426882at2759"/>
<evidence type="ECO:0000256" key="12">
    <source>
        <dbReference type="ARBA" id="ARBA00023014"/>
    </source>
</evidence>
<dbReference type="STRING" id="2880.D8LG99"/>
<dbReference type="InterPro" id="IPR036922">
    <property type="entry name" value="Rieske_2Fe-2S_sf"/>
</dbReference>
<keyword evidence="16" id="KW-1185">Reference proteome</keyword>
<evidence type="ECO:0000256" key="5">
    <source>
        <dbReference type="ARBA" id="ARBA00022692"/>
    </source>
</evidence>
<keyword evidence="9" id="KW-1133">Transmembrane helix</keyword>
<dbReference type="InterPro" id="IPR013626">
    <property type="entry name" value="PaO"/>
</dbReference>
<evidence type="ECO:0000256" key="10">
    <source>
        <dbReference type="ARBA" id="ARBA00023002"/>
    </source>
</evidence>
<dbReference type="SUPFAM" id="SSF55961">
    <property type="entry name" value="Bet v1-like"/>
    <property type="match status" value="1"/>
</dbReference>
<proteinExistence type="predicted"/>
<keyword evidence="6" id="KW-0001">2Fe-2S</keyword>
<dbReference type="InterPro" id="IPR017941">
    <property type="entry name" value="Rieske_2Fe-2S"/>
</dbReference>
<reference evidence="15 16" key="1">
    <citation type="journal article" date="2010" name="Nature">
        <title>The Ectocarpus genome and the independent evolution of multicellularity in brown algae.</title>
        <authorList>
            <person name="Cock J.M."/>
            <person name="Sterck L."/>
            <person name="Rouze P."/>
            <person name="Scornet D."/>
            <person name="Allen A.E."/>
            <person name="Amoutzias G."/>
            <person name="Anthouard V."/>
            <person name="Artiguenave F."/>
            <person name="Aury J.M."/>
            <person name="Badger J.H."/>
            <person name="Beszteri B."/>
            <person name="Billiau K."/>
            <person name="Bonnet E."/>
            <person name="Bothwell J.H."/>
            <person name="Bowler C."/>
            <person name="Boyen C."/>
            <person name="Brownlee C."/>
            <person name="Carrano C.J."/>
            <person name="Charrier B."/>
            <person name="Cho G.Y."/>
            <person name="Coelho S.M."/>
            <person name="Collen J."/>
            <person name="Corre E."/>
            <person name="Da Silva C."/>
            <person name="Delage L."/>
            <person name="Delaroque N."/>
            <person name="Dittami S.M."/>
            <person name="Doulbeau S."/>
            <person name="Elias M."/>
            <person name="Farnham G."/>
            <person name="Gachon C.M."/>
            <person name="Gschloessl B."/>
            <person name="Heesch S."/>
            <person name="Jabbari K."/>
            <person name="Jubin C."/>
            <person name="Kawai H."/>
            <person name="Kimura K."/>
            <person name="Kloareg B."/>
            <person name="Kupper F.C."/>
            <person name="Lang D."/>
            <person name="Le Bail A."/>
            <person name="Leblanc C."/>
            <person name="Lerouge P."/>
            <person name="Lohr M."/>
            <person name="Lopez P.J."/>
            <person name="Martens C."/>
            <person name="Maumus F."/>
            <person name="Michel G."/>
            <person name="Miranda-Saavedra D."/>
            <person name="Morales J."/>
            <person name="Moreau H."/>
            <person name="Motomura T."/>
            <person name="Nagasato C."/>
            <person name="Napoli C.A."/>
            <person name="Nelson D.R."/>
            <person name="Nyvall-Collen P."/>
            <person name="Peters A.F."/>
            <person name="Pommier C."/>
            <person name="Potin P."/>
            <person name="Poulain J."/>
            <person name="Quesneville H."/>
            <person name="Read B."/>
            <person name="Rensing S.A."/>
            <person name="Ritter A."/>
            <person name="Rousvoal S."/>
            <person name="Samanta M."/>
            <person name="Samson G."/>
            <person name="Schroeder D.C."/>
            <person name="Segurens B."/>
            <person name="Strittmatter M."/>
            <person name="Tonon T."/>
            <person name="Tregear J.W."/>
            <person name="Valentin K."/>
            <person name="von Dassow P."/>
            <person name="Yamagishi T."/>
            <person name="Van de Peer Y."/>
            <person name="Wincker P."/>
        </authorList>
    </citation>
    <scope>NUCLEOTIDE SEQUENCE [LARGE SCALE GENOMIC DNA]</scope>
    <source>
        <strain evidence="16">Ec32 / CCAP1310/4</strain>
    </source>
</reference>
<gene>
    <name evidence="15" type="primary">PAO-like</name>
    <name evidence="15" type="ORF">Esi_0165_0003</name>
</gene>
<keyword evidence="12" id="KW-0411">Iron-sulfur</keyword>
<dbReference type="GO" id="GO:0046872">
    <property type="term" value="F:metal ion binding"/>
    <property type="evidence" value="ECO:0007669"/>
    <property type="project" value="UniProtKB-KW"/>
</dbReference>
<evidence type="ECO:0000259" key="14">
    <source>
        <dbReference type="PROSITE" id="PS51296"/>
    </source>
</evidence>
<keyword evidence="11" id="KW-0408">Iron</keyword>
<keyword evidence="10" id="KW-0560">Oxidoreductase</keyword>
<accession>D8LG99</accession>
<evidence type="ECO:0000256" key="2">
    <source>
        <dbReference type="ARBA" id="ARBA00004370"/>
    </source>
</evidence>
<keyword evidence="5" id="KW-0812">Transmembrane</keyword>
<evidence type="ECO:0000313" key="16">
    <source>
        <dbReference type="Proteomes" id="UP000002630"/>
    </source>
</evidence>
<evidence type="ECO:0000256" key="3">
    <source>
        <dbReference type="ARBA" id="ARBA00022528"/>
    </source>
</evidence>
<dbReference type="InParanoid" id="D8LG99"/>
<evidence type="ECO:0000256" key="1">
    <source>
        <dbReference type="ARBA" id="ARBA00004229"/>
    </source>
</evidence>
<organism evidence="15 16">
    <name type="scientific">Ectocarpus siliculosus</name>
    <name type="common">Brown alga</name>
    <name type="synonym">Conferva siliculosa</name>
    <dbReference type="NCBI Taxonomy" id="2880"/>
    <lineage>
        <taxon>Eukaryota</taxon>
        <taxon>Sar</taxon>
        <taxon>Stramenopiles</taxon>
        <taxon>Ochrophyta</taxon>
        <taxon>PX clade</taxon>
        <taxon>Phaeophyceae</taxon>
        <taxon>Ectocarpales</taxon>
        <taxon>Ectocarpaceae</taxon>
        <taxon>Ectocarpus</taxon>
    </lineage>
</organism>
<dbReference type="EMBL" id="FN649741">
    <property type="protein sequence ID" value="CBN78998.1"/>
    <property type="molecule type" value="Genomic_DNA"/>
</dbReference>
<comment type="subcellular location">
    <subcellularLocation>
        <location evidence="2">Membrane</location>
    </subcellularLocation>
    <subcellularLocation>
        <location evidence="1">Plastid</location>
        <location evidence="1">Chloroplast</location>
    </subcellularLocation>
</comment>
<evidence type="ECO:0000256" key="11">
    <source>
        <dbReference type="ARBA" id="ARBA00023004"/>
    </source>
</evidence>
<dbReference type="GO" id="GO:0016020">
    <property type="term" value="C:membrane"/>
    <property type="evidence" value="ECO:0007669"/>
    <property type="project" value="UniProtKB-SubCell"/>
</dbReference>
<dbReference type="PANTHER" id="PTHR21266:SF32">
    <property type="entry name" value="CHOLESTEROL 7-DESATURASE NVD"/>
    <property type="match status" value="1"/>
</dbReference>
<evidence type="ECO:0000256" key="4">
    <source>
        <dbReference type="ARBA" id="ARBA00022640"/>
    </source>
</evidence>
<evidence type="ECO:0000256" key="7">
    <source>
        <dbReference type="ARBA" id="ARBA00022723"/>
    </source>
</evidence>
<evidence type="ECO:0000256" key="9">
    <source>
        <dbReference type="ARBA" id="ARBA00022989"/>
    </source>
</evidence>
<evidence type="ECO:0000256" key="8">
    <source>
        <dbReference type="ARBA" id="ARBA00022946"/>
    </source>
</evidence>
<dbReference type="PROSITE" id="PS51296">
    <property type="entry name" value="RIESKE"/>
    <property type="match status" value="1"/>
</dbReference>
<dbReference type="Pfam" id="PF08417">
    <property type="entry name" value="PaO"/>
    <property type="match status" value="1"/>
</dbReference>
<dbReference type="Gene3D" id="2.102.10.10">
    <property type="entry name" value="Rieske [2Fe-2S] iron-sulphur domain"/>
    <property type="match status" value="1"/>
</dbReference>
<dbReference type="PANTHER" id="PTHR21266">
    <property type="entry name" value="IRON-SULFUR DOMAIN CONTAINING PROTEIN"/>
    <property type="match status" value="1"/>
</dbReference>
<dbReference type="GO" id="GO:0009507">
    <property type="term" value="C:chloroplast"/>
    <property type="evidence" value="ECO:0007669"/>
    <property type="project" value="UniProtKB-SubCell"/>
</dbReference>
<evidence type="ECO:0000256" key="13">
    <source>
        <dbReference type="ARBA" id="ARBA00023136"/>
    </source>
</evidence>
<sequence length="487" mass="53213">MLGNDEPMAEYRNPLRGKLLGKDLVVWRNKEERWSCFDDRCPHRAAPLTEGRIEDDGSLLCAYHAWRFDADGKCLSIPQSDRGGKDEAQPKACAKVYPTQVAQGMVWVWGENGPDAGLESALTPAQLIPDLDDKEGVESGRVMLASVGQNDLAYGWDTFMENVVDPSHVTVSHHGIAGDRYTGPSPIDLKPSARWPVPTKDGFEFEFRDDSLPADSTVTFQPPCLVINEAKDSAGKLLLIIYGTPTRPGWVRLLGRSAYVHTFAPNSKEAKVQAKEDKRNGVNKSRLQATANVVTKLPSWLQHVTGSLFLHQDLVFLHYQEKILASAGCDSSNYGQAVFVPAAADRAVLALRQWITKHGSGGPAWDKNCDRTLPPRERNREALFNVYENHTKSCTSCQGALKNVKKMLTTAKTAAVISFTWAVLRGARAVGTAAAAGSPSAPVINAVTARAMLPAVALTFASVGAVKALEKLRGMFYTYSFHHQDSP</sequence>
<dbReference type="AlphaFoldDB" id="D8LG99"/>
<protein>
    <submittedName>
        <fullName evidence="15">Rieske (2Fe-2S) region rieske 2Fe-2S domain protein, ISS putative</fullName>
    </submittedName>
</protein>
<evidence type="ECO:0000256" key="6">
    <source>
        <dbReference type="ARBA" id="ARBA00022714"/>
    </source>
</evidence>
<dbReference type="EMBL" id="FN648180">
    <property type="protein sequence ID" value="CBN78998.1"/>
    <property type="molecule type" value="Genomic_DNA"/>
</dbReference>
<dbReference type="SUPFAM" id="SSF50022">
    <property type="entry name" value="ISP domain"/>
    <property type="match status" value="1"/>
</dbReference>
<keyword evidence="13" id="KW-0472">Membrane</keyword>
<feature type="domain" description="Rieske" evidence="14">
    <location>
        <begin position="1"/>
        <end position="108"/>
    </location>
</feature>
<keyword evidence="7" id="KW-0479">Metal-binding</keyword>
<evidence type="ECO:0000313" key="15">
    <source>
        <dbReference type="EMBL" id="CBN78998.1"/>
    </source>
</evidence>
<keyword evidence="4" id="KW-0934">Plastid</keyword>
<keyword evidence="8" id="KW-0809">Transit peptide</keyword>
<dbReference type="GO" id="GO:0010277">
    <property type="term" value="F:chlorophyllide a oxygenase activity"/>
    <property type="evidence" value="ECO:0007669"/>
    <property type="project" value="InterPro"/>
</dbReference>